<keyword evidence="3" id="KW-1185">Reference proteome</keyword>
<evidence type="ECO:0000256" key="1">
    <source>
        <dbReference type="SAM" id="Phobius"/>
    </source>
</evidence>
<feature type="transmembrane region" description="Helical" evidence="1">
    <location>
        <begin position="35"/>
        <end position="54"/>
    </location>
</feature>
<evidence type="ECO:0000313" key="3">
    <source>
        <dbReference type="Proteomes" id="UP001165561"/>
    </source>
</evidence>
<keyword evidence="1" id="KW-0472">Membrane</keyword>
<proteinExistence type="predicted"/>
<comment type="caution">
    <text evidence="2">The sequence shown here is derived from an EMBL/GenBank/DDBJ whole genome shotgun (WGS) entry which is preliminary data.</text>
</comment>
<feature type="transmembrane region" description="Helical" evidence="1">
    <location>
        <begin position="98"/>
        <end position="126"/>
    </location>
</feature>
<accession>A0ABT5U189</accession>
<feature type="transmembrane region" description="Helical" evidence="1">
    <location>
        <begin position="7"/>
        <end position="29"/>
    </location>
</feature>
<feature type="transmembrane region" description="Helical" evidence="1">
    <location>
        <begin position="132"/>
        <end position="157"/>
    </location>
</feature>
<protein>
    <recommendedName>
        <fullName evidence="4">Tripartite tricarboxylate transporter TctB family protein</fullName>
    </recommendedName>
</protein>
<sequence length="166" mass="17586">MTALTALRFGFATLWIIAFSYAIVASFSFPSISGMYPRVAASIGLTLALLTLLLDIRAWRRSGDAVGSEADGSASAEVAAHNEGAVGRAFLRAARYGAWLVGLIFLFWLIGAVAAAGIFVLAFLLVESNARWPLLIAGPLAIMALLLGLANAVNLYWPEALFPLIS</sequence>
<reference evidence="2" key="1">
    <citation type="submission" date="2023-02" db="EMBL/GenBank/DDBJ databases">
        <title>Georgenia sp.10Sc9-8, isolated from a soil sample collected from the Taklamakan desert.</title>
        <authorList>
            <person name="Liu S."/>
        </authorList>
    </citation>
    <scope>NUCLEOTIDE SEQUENCE</scope>
    <source>
        <strain evidence="2">10Sc9-8</strain>
    </source>
</reference>
<gene>
    <name evidence="2" type="ORF">PU560_16255</name>
</gene>
<name>A0ABT5U189_9MICO</name>
<evidence type="ECO:0000313" key="2">
    <source>
        <dbReference type="EMBL" id="MDD9208004.1"/>
    </source>
</evidence>
<keyword evidence="1" id="KW-0812">Transmembrane</keyword>
<dbReference type="EMBL" id="JARACI010001181">
    <property type="protein sequence ID" value="MDD9208004.1"/>
    <property type="molecule type" value="Genomic_DNA"/>
</dbReference>
<evidence type="ECO:0008006" key="4">
    <source>
        <dbReference type="Google" id="ProtNLM"/>
    </source>
</evidence>
<keyword evidence="1" id="KW-1133">Transmembrane helix</keyword>
<dbReference type="Proteomes" id="UP001165561">
    <property type="component" value="Unassembled WGS sequence"/>
</dbReference>
<organism evidence="2 3">
    <name type="scientific">Georgenia halotolerans</name>
    <dbReference type="NCBI Taxonomy" id="3028317"/>
    <lineage>
        <taxon>Bacteria</taxon>
        <taxon>Bacillati</taxon>
        <taxon>Actinomycetota</taxon>
        <taxon>Actinomycetes</taxon>
        <taxon>Micrococcales</taxon>
        <taxon>Bogoriellaceae</taxon>
        <taxon>Georgenia</taxon>
    </lineage>
</organism>